<dbReference type="InterPro" id="IPR013497">
    <property type="entry name" value="Topo_IA_cen"/>
</dbReference>
<dbReference type="InterPro" id="IPR023406">
    <property type="entry name" value="Topo_IA_AS"/>
</dbReference>
<keyword evidence="3" id="KW-0479">Metal-binding</keyword>
<dbReference type="Pfam" id="PF01396">
    <property type="entry name" value="Zn_ribbon_Top1"/>
    <property type="match status" value="3"/>
</dbReference>
<feature type="region of interest" description="Interaction with DNA" evidence="10">
    <location>
        <begin position="178"/>
        <end position="183"/>
    </location>
</feature>
<dbReference type="GO" id="GO:0008270">
    <property type="term" value="F:zinc ion binding"/>
    <property type="evidence" value="ECO:0007669"/>
    <property type="project" value="UniProtKB-KW"/>
</dbReference>
<evidence type="ECO:0000256" key="9">
    <source>
        <dbReference type="ARBA" id="ARBA00023235"/>
    </source>
</evidence>
<gene>
    <name evidence="10" type="primary">topA</name>
    <name evidence="13" type="ORF">SAMN00017477_0671</name>
</gene>
<evidence type="ECO:0000256" key="10">
    <source>
        <dbReference type="HAMAP-Rule" id="MF_00952"/>
    </source>
</evidence>
<dbReference type="InterPro" id="IPR000380">
    <property type="entry name" value="Topo_IA"/>
</dbReference>
<comment type="subunit">
    <text evidence="10">Monomer.</text>
</comment>
<evidence type="ECO:0000256" key="3">
    <source>
        <dbReference type="ARBA" id="ARBA00022723"/>
    </source>
</evidence>
<keyword evidence="6" id="KW-0460">Magnesium</keyword>
<dbReference type="PANTHER" id="PTHR42785:SF1">
    <property type="entry name" value="DNA TOPOISOMERASE"/>
    <property type="match status" value="1"/>
</dbReference>
<dbReference type="InterPro" id="IPR013826">
    <property type="entry name" value="Topo_IA_cen_sub3"/>
</dbReference>
<dbReference type="InterPro" id="IPR013824">
    <property type="entry name" value="Topo_IA_cen_sub1"/>
</dbReference>
<feature type="site" description="Interaction with DNA" evidence="10">
    <location>
        <position position="503"/>
    </location>
</feature>
<keyword evidence="9 10" id="KW-0413">Isomerase</keyword>
<sequence length="705" mass="80571">MMDVRIKKILKGSVDLTKNLVVVESPTKAKTIKKMLGKNYKVMASVGHIRDLPKSRLGIDIENNFDPEYINIRGKGPLIKELKKEAKDSDNIYLATDPDREGEAISWHLSYILGLDPNTPIRVTFNEITKDTVKENIKKPRKIDINLVDAQQARRVLDRLAGYKISPLLWKKVKSGLSAGRVQSVVLKLICDREREIEEFIAEEYWSIEAILKKGRKSFETKFYGKLKDGKAVKLDLKDEKETNEVLKTIDEDNFIVHSLKEGTRSRNPYNPFTTSTMQQEASKKLGFTTKKTMMVAQSLYEGVALPKIGSVGLITYMRTDSTRISDEALKAIGVYISDEIGKEYLEFHKNKNKKSNVQDAHECIRPTDVFKTPYLIKDSLTKDQYKLYELIWKRTVSSQMKAAQYATMSLDILSNDNIFKASGSQIKFDGFSRVYNYSNEKDNILPELVKDDVLKAKEIMPNQHFTQPPARYNEASLIKYLEEYGIGRPSTYAPIISTLLSRYYVVVDEKKLVPTELGVTVNEILTDNFSDLINKDFTANMETSLDEIADGEREWKEIISSFYSKLRQDLDKAEANIEKVEIKEQETDVICDKCGRNMVIKMGRYGKFLACPGFPDCRNTKPLVEKIGVKCPKCGGEIVVKRSKKGRKFYGCDNYPECDFVTWNKPIDKMCPKCDSILTEMEGKGKKRIKCSNPNCDYRDTIEE</sequence>
<feature type="site" description="Interaction with DNA" evidence="10">
    <location>
        <position position="158"/>
    </location>
</feature>
<dbReference type="Gene3D" id="3.40.50.140">
    <property type="match status" value="1"/>
</dbReference>
<comment type="function">
    <text evidence="10">Releases the supercoiling and torsional tension of DNA, which is introduced during the DNA replication and transcription, by transiently cleaving and rejoining one strand of the DNA duplex. Introduces a single-strand break via transesterification at a target site in duplex DNA. The scissile phosphodiester is attacked by the catalytic tyrosine of the enzyme, resulting in the formation of a DNA-(5'-phosphotyrosyl)-enzyme intermediate and the expulsion of a 3'-OH DNA strand. The free DNA strand then undergoes passage around the unbroken strand, thus removing DNA supercoils. Finally, in the religation step, the DNA 3'-OH attacks the covalent intermediate to expel the active-site tyrosine and restore the DNA phosphodiester backbone.</text>
</comment>
<keyword evidence="14" id="KW-1185">Reference proteome</keyword>
<dbReference type="InterPro" id="IPR006171">
    <property type="entry name" value="TOPRIM_dom"/>
</dbReference>
<dbReference type="NCBIfam" id="TIGR01051">
    <property type="entry name" value="topA_bact"/>
    <property type="match status" value="1"/>
</dbReference>
<organism evidence="13 14">
    <name type="scientific">Peptoniphilus asaccharolyticus DSM 20463</name>
    <dbReference type="NCBI Taxonomy" id="573058"/>
    <lineage>
        <taxon>Bacteria</taxon>
        <taxon>Bacillati</taxon>
        <taxon>Bacillota</taxon>
        <taxon>Tissierellia</taxon>
        <taxon>Tissierellales</taxon>
        <taxon>Peptoniphilaceae</taxon>
        <taxon>Peptoniphilus</taxon>
    </lineage>
</organism>
<dbReference type="InterPro" id="IPR013498">
    <property type="entry name" value="Topo_IA_Znf"/>
</dbReference>
<evidence type="ECO:0000256" key="5">
    <source>
        <dbReference type="ARBA" id="ARBA00022833"/>
    </source>
</evidence>
<dbReference type="EMBL" id="FWWR01000009">
    <property type="protein sequence ID" value="SMB84432.1"/>
    <property type="molecule type" value="Genomic_DNA"/>
</dbReference>
<dbReference type="GO" id="GO:0003917">
    <property type="term" value="F:DNA topoisomerase type I (single strand cut, ATP-independent) activity"/>
    <property type="evidence" value="ECO:0007669"/>
    <property type="project" value="UniProtKB-UniRule"/>
</dbReference>
<feature type="site" description="Interaction with DNA" evidence="10">
    <location>
        <position position="319"/>
    </location>
</feature>
<comment type="catalytic activity">
    <reaction evidence="1 10">
        <text>ATP-independent breakage of single-stranded DNA, followed by passage and rejoining.</text>
        <dbReference type="EC" id="5.6.2.1"/>
    </reaction>
</comment>
<evidence type="ECO:0000313" key="14">
    <source>
        <dbReference type="Proteomes" id="UP000192368"/>
    </source>
</evidence>
<feature type="domain" description="Toprim" evidence="11">
    <location>
        <begin position="18"/>
        <end position="128"/>
    </location>
</feature>
<dbReference type="AlphaFoldDB" id="A0A1W1UTJ9"/>
<keyword evidence="8 10" id="KW-0238">DNA-binding</keyword>
<dbReference type="InterPro" id="IPR028612">
    <property type="entry name" value="Topoisom_1_IA"/>
</dbReference>
<evidence type="ECO:0000256" key="8">
    <source>
        <dbReference type="ARBA" id="ARBA00023125"/>
    </source>
</evidence>
<dbReference type="SUPFAM" id="SSF56712">
    <property type="entry name" value="Prokaryotic type I DNA topoisomerase"/>
    <property type="match status" value="1"/>
</dbReference>
<dbReference type="Gene3D" id="3.30.65.10">
    <property type="entry name" value="Bacterial Topoisomerase I, domain 1"/>
    <property type="match status" value="2"/>
</dbReference>
<dbReference type="GO" id="GO:0005694">
    <property type="term" value="C:chromosome"/>
    <property type="evidence" value="ECO:0007669"/>
    <property type="project" value="InterPro"/>
</dbReference>
<name>A0A1W1UTJ9_PEPAS</name>
<dbReference type="Proteomes" id="UP000192368">
    <property type="component" value="Unassembled WGS sequence"/>
</dbReference>
<feature type="site" description="Interaction with DNA" evidence="10">
    <location>
        <position position="155"/>
    </location>
</feature>
<evidence type="ECO:0000259" key="12">
    <source>
        <dbReference type="PROSITE" id="PS52039"/>
    </source>
</evidence>
<evidence type="ECO:0000256" key="2">
    <source>
        <dbReference type="ARBA" id="ARBA00009446"/>
    </source>
</evidence>
<dbReference type="CDD" id="cd00186">
    <property type="entry name" value="TOP1Ac"/>
    <property type="match status" value="1"/>
</dbReference>
<dbReference type="EC" id="5.6.2.1" evidence="10"/>
<feature type="active site" description="O-(5'-phospho-DNA)-tyrosine intermediate" evidence="10">
    <location>
        <position position="317"/>
    </location>
</feature>
<dbReference type="GO" id="GO:0006265">
    <property type="term" value="P:DNA topological change"/>
    <property type="evidence" value="ECO:0007669"/>
    <property type="project" value="UniProtKB-UniRule"/>
</dbReference>
<dbReference type="Pfam" id="PF01131">
    <property type="entry name" value="Topoisom_bac"/>
    <property type="match status" value="1"/>
</dbReference>
<protein>
    <recommendedName>
        <fullName evidence="10">DNA topoisomerase 1</fullName>
        <ecNumber evidence="10">5.6.2.1</ecNumber>
    </recommendedName>
    <alternativeName>
        <fullName evidence="10">DNA topoisomerase I</fullName>
    </alternativeName>
</protein>
<dbReference type="CDD" id="cd03363">
    <property type="entry name" value="TOPRIM_TopoIA_TopoI"/>
    <property type="match status" value="1"/>
</dbReference>
<dbReference type="PRINTS" id="PR00417">
    <property type="entry name" value="PRTPISMRASEI"/>
</dbReference>
<dbReference type="Gene3D" id="1.10.460.10">
    <property type="entry name" value="Topoisomerase I, domain 2"/>
    <property type="match status" value="1"/>
</dbReference>
<proteinExistence type="inferred from homology"/>
<evidence type="ECO:0000256" key="6">
    <source>
        <dbReference type="ARBA" id="ARBA00022842"/>
    </source>
</evidence>
<dbReference type="InterPro" id="IPR013825">
    <property type="entry name" value="Topo_IA_cen_sub2"/>
</dbReference>
<feature type="site" description="Interaction with DNA" evidence="10">
    <location>
        <position position="48"/>
    </location>
</feature>
<dbReference type="InterPro" id="IPR023405">
    <property type="entry name" value="Topo_IA_core_domain"/>
</dbReference>
<dbReference type="Pfam" id="PF01751">
    <property type="entry name" value="Toprim"/>
    <property type="match status" value="1"/>
</dbReference>
<dbReference type="PROSITE" id="PS52039">
    <property type="entry name" value="TOPO_IA_2"/>
    <property type="match status" value="1"/>
</dbReference>
<evidence type="ECO:0000256" key="1">
    <source>
        <dbReference type="ARBA" id="ARBA00000213"/>
    </source>
</evidence>
<evidence type="ECO:0000256" key="7">
    <source>
        <dbReference type="ARBA" id="ARBA00023029"/>
    </source>
</evidence>
<comment type="similarity">
    <text evidence="2 10">Belongs to the type IA topoisomerase family.</text>
</comment>
<dbReference type="PROSITE" id="PS00396">
    <property type="entry name" value="TOPO_IA_1"/>
    <property type="match status" value="1"/>
</dbReference>
<dbReference type="SMART" id="SM00436">
    <property type="entry name" value="TOP1Bc"/>
    <property type="match status" value="1"/>
</dbReference>
<evidence type="ECO:0000256" key="4">
    <source>
        <dbReference type="ARBA" id="ARBA00022771"/>
    </source>
</evidence>
<feature type="site" description="Interaction with DNA" evidence="10">
    <location>
        <position position="170"/>
    </location>
</feature>
<accession>A0A1W1UTJ9</accession>
<dbReference type="InterPro" id="IPR003601">
    <property type="entry name" value="Topo_IA_2"/>
</dbReference>
<reference evidence="14" key="1">
    <citation type="submission" date="2017-04" db="EMBL/GenBank/DDBJ databases">
        <authorList>
            <person name="Varghese N."/>
            <person name="Submissions S."/>
        </authorList>
    </citation>
    <scope>NUCLEOTIDE SEQUENCE [LARGE SCALE GENOMIC DNA]</scope>
    <source>
        <strain evidence="14">DSM 20463</strain>
    </source>
</reference>
<dbReference type="STRING" id="573058.SAMN00017477_0671"/>
<dbReference type="InterPro" id="IPR003602">
    <property type="entry name" value="Topo_IA_DNA-bd_dom"/>
</dbReference>
<dbReference type="InterPro" id="IPR034149">
    <property type="entry name" value="TOPRIM_TopoI"/>
</dbReference>
<dbReference type="InterPro" id="IPR005733">
    <property type="entry name" value="TopoI_bac-type"/>
</dbReference>
<dbReference type="SMART" id="SM00493">
    <property type="entry name" value="TOPRIM"/>
    <property type="match status" value="1"/>
</dbReference>
<keyword evidence="4" id="KW-0863">Zinc-finger</keyword>
<dbReference type="GO" id="GO:0003677">
    <property type="term" value="F:DNA binding"/>
    <property type="evidence" value="ECO:0007669"/>
    <property type="project" value="UniProtKB-KW"/>
</dbReference>
<dbReference type="PANTHER" id="PTHR42785">
    <property type="entry name" value="DNA TOPOISOMERASE, TYPE IA, CORE"/>
    <property type="match status" value="1"/>
</dbReference>
<evidence type="ECO:0000259" key="11">
    <source>
        <dbReference type="PROSITE" id="PS50880"/>
    </source>
</evidence>
<dbReference type="PROSITE" id="PS50880">
    <property type="entry name" value="TOPRIM"/>
    <property type="match status" value="1"/>
</dbReference>
<dbReference type="SUPFAM" id="SSF57783">
    <property type="entry name" value="Zinc beta-ribbon"/>
    <property type="match status" value="2"/>
</dbReference>
<evidence type="ECO:0000313" key="13">
    <source>
        <dbReference type="EMBL" id="SMB84432.1"/>
    </source>
</evidence>
<feature type="site" description="Interaction with DNA" evidence="10">
    <location>
        <position position="154"/>
    </location>
</feature>
<keyword evidence="7 10" id="KW-0799">Topoisomerase</keyword>
<dbReference type="SMART" id="SM00437">
    <property type="entry name" value="TOP1Ac"/>
    <property type="match status" value="1"/>
</dbReference>
<dbReference type="Gene3D" id="2.70.20.10">
    <property type="entry name" value="Topoisomerase I, domain 3"/>
    <property type="match status" value="1"/>
</dbReference>
<feature type="site" description="Interaction with DNA" evidence="10">
    <location>
        <position position="163"/>
    </location>
</feature>
<keyword evidence="5" id="KW-0862">Zinc</keyword>
<feature type="domain" description="Topo IA-type catalytic" evidence="12">
    <location>
        <begin position="144"/>
        <end position="571"/>
    </location>
</feature>
<dbReference type="Gene3D" id="1.10.290.10">
    <property type="entry name" value="Topoisomerase I, domain 4"/>
    <property type="match status" value="1"/>
</dbReference>
<dbReference type="HAMAP" id="MF_00952">
    <property type="entry name" value="Topoisom_1_prok"/>
    <property type="match status" value="1"/>
</dbReference>